<feature type="transmembrane region" description="Helical" evidence="1">
    <location>
        <begin position="12"/>
        <end position="29"/>
    </location>
</feature>
<protein>
    <recommendedName>
        <fullName evidence="4">Secreted protein</fullName>
    </recommendedName>
</protein>
<reference evidence="3" key="1">
    <citation type="journal article" date="2019" name="Int. J. Syst. Evol. Microbiol.">
        <title>The Global Catalogue of Microorganisms (GCM) 10K type strain sequencing project: providing services to taxonomists for standard genome sequencing and annotation.</title>
        <authorList>
            <consortium name="The Broad Institute Genomics Platform"/>
            <consortium name="The Broad Institute Genome Sequencing Center for Infectious Disease"/>
            <person name="Wu L."/>
            <person name="Ma J."/>
        </authorList>
    </citation>
    <scope>NUCLEOTIDE SEQUENCE [LARGE SCALE GENOMIC DNA]</scope>
    <source>
        <strain evidence="3">JCM 17810</strain>
    </source>
</reference>
<dbReference type="EMBL" id="BAABGN010000009">
    <property type="protein sequence ID" value="GAA4424969.1"/>
    <property type="molecule type" value="Genomic_DNA"/>
</dbReference>
<keyword evidence="1" id="KW-0812">Transmembrane</keyword>
<evidence type="ECO:0008006" key="4">
    <source>
        <dbReference type="Google" id="ProtNLM"/>
    </source>
</evidence>
<evidence type="ECO:0000313" key="3">
    <source>
        <dbReference type="Proteomes" id="UP001500622"/>
    </source>
</evidence>
<comment type="caution">
    <text evidence="2">The sequence shown here is derived from an EMBL/GenBank/DDBJ whole genome shotgun (WGS) entry which is preliminary data.</text>
</comment>
<name>A0ABP8L9V2_9MICO</name>
<sequence length="234" mass="26422">MDGFWTFLGSFWWLVFPLGGVIGGGIKGLQEWDERRRKDKIELARIKYGQSAQPPVAQAGTLGKVTADDVQRVVAEHDEVQRRWLSYELDVARLIDFPMMSDMREPLTVDFHRAKRHADSLKPADAKELKDPDRFVAYRSAVQDLAVAFDVAEREARRRRTSDFTGTEREVLSRAKNLIAIAEDRGATHAERQTAYRRAMRELEGLVAVPDVASEAMEHRIAGALGEGSARQET</sequence>
<keyword evidence="1" id="KW-1133">Transmembrane helix</keyword>
<organism evidence="2 3">
    <name type="scientific">Georgenia halophila</name>
    <dbReference type="NCBI Taxonomy" id="620889"/>
    <lineage>
        <taxon>Bacteria</taxon>
        <taxon>Bacillati</taxon>
        <taxon>Actinomycetota</taxon>
        <taxon>Actinomycetes</taxon>
        <taxon>Micrococcales</taxon>
        <taxon>Bogoriellaceae</taxon>
        <taxon>Georgenia</taxon>
    </lineage>
</organism>
<dbReference type="RefSeq" id="WP_345216324.1">
    <property type="nucleotide sequence ID" value="NZ_BAABGN010000009.1"/>
</dbReference>
<dbReference type="Proteomes" id="UP001500622">
    <property type="component" value="Unassembled WGS sequence"/>
</dbReference>
<evidence type="ECO:0000313" key="2">
    <source>
        <dbReference type="EMBL" id="GAA4424969.1"/>
    </source>
</evidence>
<proteinExistence type="predicted"/>
<keyword evidence="3" id="KW-1185">Reference proteome</keyword>
<evidence type="ECO:0000256" key="1">
    <source>
        <dbReference type="SAM" id="Phobius"/>
    </source>
</evidence>
<keyword evidence="1" id="KW-0472">Membrane</keyword>
<gene>
    <name evidence="2" type="ORF">GCM10023169_22150</name>
</gene>
<accession>A0ABP8L9V2</accession>